<evidence type="ECO:0000313" key="2">
    <source>
        <dbReference type="Proteomes" id="UP000324758"/>
    </source>
</evidence>
<protein>
    <submittedName>
        <fullName evidence="1">Uncharacterized protein</fullName>
    </submittedName>
</protein>
<name>A0A5D3JZ04_9BRAD</name>
<dbReference type="EMBL" id="VSSS01000077">
    <property type="protein sequence ID" value="TYL86973.1"/>
    <property type="molecule type" value="Genomic_DNA"/>
</dbReference>
<proteinExistence type="predicted"/>
<reference evidence="1 2" key="1">
    <citation type="submission" date="2019-08" db="EMBL/GenBank/DDBJ databases">
        <title>Bradyrhizobium hipponensis sp. nov., a rhizobium isolated from a Lupinus angustifolius root nodule in Tunisia.</title>
        <authorList>
            <person name="Off K."/>
            <person name="Rejili M."/>
            <person name="Mars M."/>
            <person name="Brachmann A."/>
            <person name="Marin M."/>
        </authorList>
    </citation>
    <scope>NUCLEOTIDE SEQUENCE [LARGE SCALE GENOMIC DNA]</scope>
    <source>
        <strain evidence="1 2">CTAW71</strain>
    </source>
</reference>
<evidence type="ECO:0000313" key="1">
    <source>
        <dbReference type="EMBL" id="TYL86973.1"/>
    </source>
</evidence>
<dbReference type="OrthoDB" id="10002343at2"/>
<organism evidence="1 2">
    <name type="scientific">Bradyrhizobium rifense</name>
    <dbReference type="NCBI Taxonomy" id="515499"/>
    <lineage>
        <taxon>Bacteria</taxon>
        <taxon>Pseudomonadati</taxon>
        <taxon>Pseudomonadota</taxon>
        <taxon>Alphaproteobacteria</taxon>
        <taxon>Hyphomicrobiales</taxon>
        <taxon>Nitrobacteraceae</taxon>
        <taxon>Bradyrhizobium</taxon>
    </lineage>
</organism>
<gene>
    <name evidence="1" type="ORF">FXB40_41080</name>
</gene>
<sequence length="88" mass="10179">MKAFASLACRKGDGRFRSEADFSAFLPYVGFESWLCENVKTLNRDRRSYSFKTVLVAQRASEFNLGIELKNIILRRVSIFEFLHSQGH</sequence>
<dbReference type="Proteomes" id="UP000324758">
    <property type="component" value="Unassembled WGS sequence"/>
</dbReference>
<dbReference type="AlphaFoldDB" id="A0A5D3JZ04"/>
<accession>A0A5D3JZ04</accession>
<comment type="caution">
    <text evidence="1">The sequence shown here is derived from an EMBL/GenBank/DDBJ whole genome shotgun (WGS) entry which is preliminary data.</text>
</comment>
<keyword evidence="2" id="KW-1185">Reference proteome</keyword>